<dbReference type="Gene3D" id="2.60.40.150">
    <property type="entry name" value="C2 domain"/>
    <property type="match status" value="2"/>
</dbReference>
<dbReference type="InterPro" id="IPR011545">
    <property type="entry name" value="DEAD/DEAH_box_helicase_dom"/>
</dbReference>
<evidence type="ECO:0000256" key="6">
    <source>
        <dbReference type="ARBA" id="ARBA00022763"/>
    </source>
</evidence>
<dbReference type="GO" id="GO:0180022">
    <property type="term" value="C:RQC-trigger complex"/>
    <property type="evidence" value="ECO:0007669"/>
    <property type="project" value="UniProtKB-ARBA"/>
</dbReference>
<dbReference type="FunFam" id="1.10.10.10:FF:000012">
    <property type="entry name" value="U5 small nuclear ribonucleoprotein helicase"/>
    <property type="match status" value="1"/>
</dbReference>
<dbReference type="FunFam" id="3.40.50.300:FF:000102">
    <property type="entry name" value="RNA helicase, activating signal cointegrator 1"/>
    <property type="match status" value="1"/>
</dbReference>
<name>A0A8R2FA84_ACYPI</name>
<comment type="function">
    <text evidence="13">Catalyzes the ATP-dependent unwinding of U4/U6 RNA duplices, an essential step in the assembly of a catalytically active spliceosome. Plays a role in pre-mRNA splicing.</text>
</comment>
<dbReference type="InterPro" id="IPR014001">
    <property type="entry name" value="Helicase_ATP-bd"/>
</dbReference>
<dbReference type="InterPro" id="IPR036390">
    <property type="entry name" value="WH_DNA-bd_sf"/>
</dbReference>
<dbReference type="Gene3D" id="3.40.50.300">
    <property type="entry name" value="P-loop containing nucleotide triphosphate hydrolases"/>
    <property type="match status" value="4"/>
</dbReference>
<evidence type="ECO:0000259" key="14">
    <source>
        <dbReference type="PROSITE" id="PS51192"/>
    </source>
</evidence>
<dbReference type="Pfam" id="PF00270">
    <property type="entry name" value="DEAD"/>
    <property type="match status" value="2"/>
</dbReference>
<dbReference type="CDD" id="cd18022">
    <property type="entry name" value="DEXHc_ASCC3_2"/>
    <property type="match status" value="1"/>
</dbReference>
<reference evidence="16" key="2">
    <citation type="submission" date="2022-06" db="UniProtKB">
        <authorList>
            <consortium name="EnsemblMetazoa"/>
        </authorList>
    </citation>
    <scope>IDENTIFICATION</scope>
</reference>
<dbReference type="InterPro" id="IPR014756">
    <property type="entry name" value="Ig_E-set"/>
</dbReference>
<keyword evidence="3" id="KW-0963">Cytoplasm</keyword>
<dbReference type="SMART" id="SM00487">
    <property type="entry name" value="DEXDc"/>
    <property type="match status" value="2"/>
</dbReference>
<keyword evidence="6" id="KW-0227">DNA damage</keyword>
<dbReference type="FunFam" id="2.60.40.150:FF:000004">
    <property type="entry name" value="RNA helicase, activating signal cointegrator 1"/>
    <property type="match status" value="1"/>
</dbReference>
<dbReference type="SMART" id="SM00973">
    <property type="entry name" value="Sec63"/>
    <property type="match status" value="2"/>
</dbReference>
<evidence type="ECO:0000256" key="8">
    <source>
        <dbReference type="ARBA" id="ARBA00022806"/>
    </source>
</evidence>
<evidence type="ECO:0000259" key="15">
    <source>
        <dbReference type="PROSITE" id="PS51194"/>
    </source>
</evidence>
<evidence type="ECO:0008006" key="18">
    <source>
        <dbReference type="Google" id="ProtNLM"/>
    </source>
</evidence>
<evidence type="ECO:0000256" key="5">
    <source>
        <dbReference type="ARBA" id="ARBA00022741"/>
    </source>
</evidence>
<keyword evidence="9" id="KW-0067">ATP-binding</keyword>
<dbReference type="Gene3D" id="1.10.10.10">
    <property type="entry name" value="Winged helix-like DNA-binding domain superfamily/Winged helix DNA-binding domain"/>
    <property type="match status" value="2"/>
</dbReference>
<keyword evidence="8" id="KW-0347">Helicase</keyword>
<evidence type="ECO:0000313" key="17">
    <source>
        <dbReference type="Proteomes" id="UP000007819"/>
    </source>
</evidence>
<dbReference type="InterPro" id="IPR004179">
    <property type="entry name" value="Sec63-dom"/>
</dbReference>
<dbReference type="Pfam" id="PF26582">
    <property type="entry name" value="ASCC3_N"/>
    <property type="match status" value="1"/>
</dbReference>
<dbReference type="Pfam" id="PF02889">
    <property type="entry name" value="Sec63"/>
    <property type="match status" value="2"/>
</dbReference>
<keyword evidence="10" id="KW-0234">DNA repair</keyword>
<dbReference type="GeneID" id="100165052"/>
<dbReference type="FunFam" id="1.10.10.10:FF:000024">
    <property type="entry name" value="U5 small nuclear ribonucleoprotein helicase"/>
    <property type="match status" value="1"/>
</dbReference>
<organism evidence="16 17">
    <name type="scientific">Acyrthosiphon pisum</name>
    <name type="common">Pea aphid</name>
    <dbReference type="NCBI Taxonomy" id="7029"/>
    <lineage>
        <taxon>Eukaryota</taxon>
        <taxon>Metazoa</taxon>
        <taxon>Ecdysozoa</taxon>
        <taxon>Arthropoda</taxon>
        <taxon>Hexapoda</taxon>
        <taxon>Insecta</taxon>
        <taxon>Pterygota</taxon>
        <taxon>Neoptera</taxon>
        <taxon>Paraneoptera</taxon>
        <taxon>Hemiptera</taxon>
        <taxon>Sternorrhyncha</taxon>
        <taxon>Aphidomorpha</taxon>
        <taxon>Aphidoidea</taxon>
        <taxon>Aphididae</taxon>
        <taxon>Macrosiphini</taxon>
        <taxon>Acyrthosiphon</taxon>
    </lineage>
</organism>
<dbReference type="GO" id="GO:0005737">
    <property type="term" value="C:cytoplasm"/>
    <property type="evidence" value="ECO:0007669"/>
    <property type="project" value="UniProtKB-SubCell"/>
</dbReference>
<dbReference type="SUPFAM" id="SSF81296">
    <property type="entry name" value="E set domains"/>
    <property type="match status" value="1"/>
</dbReference>
<keyword evidence="12" id="KW-0539">Nucleus</keyword>
<dbReference type="Pfam" id="PF23445">
    <property type="entry name" value="WHD_SNRNP200"/>
    <property type="match status" value="2"/>
</dbReference>
<dbReference type="GO" id="GO:0003676">
    <property type="term" value="F:nucleic acid binding"/>
    <property type="evidence" value="ECO:0007669"/>
    <property type="project" value="InterPro"/>
</dbReference>
<dbReference type="FunFam" id="1.10.3380.10:FF:000001">
    <property type="entry name" value="U5 small nuclear ribonucleoprotein helicase"/>
    <property type="match status" value="1"/>
</dbReference>
<reference evidence="17" key="1">
    <citation type="submission" date="2010-06" db="EMBL/GenBank/DDBJ databases">
        <authorList>
            <person name="Jiang H."/>
            <person name="Abraham K."/>
            <person name="Ali S."/>
            <person name="Alsbrooks S.L."/>
            <person name="Anim B.N."/>
            <person name="Anosike U.S."/>
            <person name="Attaway T."/>
            <person name="Bandaranaike D.P."/>
            <person name="Battles P.K."/>
            <person name="Bell S.N."/>
            <person name="Bell A.V."/>
            <person name="Beltran B."/>
            <person name="Bickham C."/>
            <person name="Bustamante Y."/>
            <person name="Caleb T."/>
            <person name="Canada A."/>
            <person name="Cardenas V."/>
            <person name="Carter K."/>
            <person name="Chacko J."/>
            <person name="Chandrabose M.N."/>
            <person name="Chavez D."/>
            <person name="Chavez A."/>
            <person name="Chen L."/>
            <person name="Chu H.-S."/>
            <person name="Claassen K.J."/>
            <person name="Cockrell R."/>
            <person name="Collins M."/>
            <person name="Cooper J.A."/>
            <person name="Cree A."/>
            <person name="Curry S.M."/>
            <person name="Da Y."/>
            <person name="Dao M.D."/>
            <person name="Das B."/>
            <person name="Davila M.-L."/>
            <person name="Davy-Carroll L."/>
            <person name="Denson S."/>
            <person name="Dinh H."/>
            <person name="Ebong V.E."/>
            <person name="Edwards J.R."/>
            <person name="Egan A."/>
            <person name="El-Daye J."/>
            <person name="Escobedo L."/>
            <person name="Fernandez S."/>
            <person name="Fernando P.R."/>
            <person name="Flagg N."/>
            <person name="Forbes L.D."/>
            <person name="Fowler R.G."/>
            <person name="Fu Q."/>
            <person name="Gabisi R.A."/>
            <person name="Ganer J."/>
            <person name="Garbino Pronczuk A."/>
            <person name="Garcia R.M."/>
            <person name="Garner T."/>
            <person name="Garrett T.E."/>
            <person name="Gonzalez D.A."/>
            <person name="Hamid H."/>
            <person name="Hawkins E.S."/>
            <person name="Hirani K."/>
            <person name="Hogues M.E."/>
            <person name="Hollins B."/>
            <person name="Hsiao C.-H."/>
            <person name="Jabil R."/>
            <person name="James M.L."/>
            <person name="Jhangiani S.N."/>
            <person name="Johnson B."/>
            <person name="Johnson Q."/>
            <person name="Joshi V."/>
            <person name="Kalu J.B."/>
            <person name="Kam C."/>
            <person name="Kashfia A."/>
            <person name="Keebler J."/>
            <person name="Kisamo H."/>
            <person name="Kovar C.L."/>
            <person name="Lago L.A."/>
            <person name="Lai C.-Y."/>
            <person name="Laidlaw J."/>
            <person name="Lara F."/>
            <person name="Le T.-K."/>
            <person name="Lee S.L."/>
            <person name="Legall F.H."/>
            <person name="Lemon S.J."/>
            <person name="Lewis L.R."/>
            <person name="Li B."/>
            <person name="Liu Y."/>
            <person name="Liu Y.-S."/>
            <person name="Lopez J."/>
            <person name="Lozado R.J."/>
            <person name="Lu J."/>
            <person name="Madu R.C."/>
            <person name="Maheshwari M."/>
            <person name="Maheshwari R."/>
            <person name="Malloy K."/>
            <person name="Martinez E."/>
            <person name="Mathew T."/>
            <person name="Mercado I.C."/>
            <person name="Mercado C."/>
            <person name="Meyer B."/>
            <person name="Montgomery K."/>
            <person name="Morgan M.B."/>
            <person name="Munidasa M."/>
            <person name="Nazareth L.V."/>
            <person name="Nelson J."/>
            <person name="Ng B.M."/>
            <person name="Nguyen N.B."/>
            <person name="Nguyen P.Q."/>
            <person name="Nguyen T."/>
            <person name="Obregon M."/>
            <person name="Okwuonu G.O."/>
            <person name="Onwere C.G."/>
            <person name="Orozco G."/>
            <person name="Parra A."/>
            <person name="Patel S."/>
            <person name="Patil S."/>
            <person name="Perez A."/>
            <person name="Perez Y."/>
            <person name="Pham C."/>
            <person name="Primus E.L."/>
            <person name="Pu L.-L."/>
            <person name="Puazo M."/>
            <person name="Qin X."/>
            <person name="Quiroz J.B."/>
            <person name="Reese J."/>
            <person name="Richards S."/>
            <person name="Rives C.M."/>
            <person name="Robberts R."/>
            <person name="Ruiz S.J."/>
            <person name="Ruiz M.J."/>
            <person name="Santibanez J."/>
            <person name="Schneider B.W."/>
            <person name="Sisson I."/>
            <person name="Smith M."/>
            <person name="Sodergren E."/>
            <person name="Song X.-Z."/>
            <person name="Song B.B."/>
            <person name="Summersgill H."/>
            <person name="Thelus R."/>
            <person name="Thornton R.D."/>
            <person name="Trejos Z.Y."/>
            <person name="Usmani K."/>
            <person name="Vattathil S."/>
            <person name="Villasana D."/>
            <person name="Walker D.L."/>
            <person name="Wang S."/>
            <person name="Wang K."/>
            <person name="White C.S."/>
            <person name="Williams A.C."/>
            <person name="Williamson J."/>
            <person name="Wilson K."/>
            <person name="Woghiren I.O."/>
            <person name="Woodworth J.R."/>
            <person name="Worley K.C."/>
            <person name="Wright R.A."/>
            <person name="Wu W."/>
            <person name="Young L."/>
            <person name="Zhang L."/>
            <person name="Zhang J."/>
            <person name="Zhu Y."/>
            <person name="Muzny D.M."/>
            <person name="Weinstock G."/>
            <person name="Gibbs R.A."/>
        </authorList>
    </citation>
    <scope>NUCLEOTIDE SEQUENCE [LARGE SCALE GENOMIC DNA]</scope>
    <source>
        <strain evidence="17">LSR1</strain>
    </source>
</reference>
<dbReference type="InterPro" id="IPR003593">
    <property type="entry name" value="AAA+_ATPase"/>
</dbReference>
<dbReference type="GO" id="GO:0004386">
    <property type="term" value="F:helicase activity"/>
    <property type="evidence" value="ECO:0007669"/>
    <property type="project" value="UniProtKB-KW"/>
</dbReference>
<evidence type="ECO:0000256" key="1">
    <source>
        <dbReference type="ARBA" id="ARBA00004324"/>
    </source>
</evidence>
<dbReference type="InterPro" id="IPR027417">
    <property type="entry name" value="P-loop_NTPase"/>
</dbReference>
<dbReference type="SMART" id="SM00382">
    <property type="entry name" value="AAA"/>
    <property type="match status" value="2"/>
</dbReference>
<dbReference type="InterPro" id="IPR050474">
    <property type="entry name" value="Hel308_SKI2-like"/>
</dbReference>
<keyword evidence="17" id="KW-1185">Reference proteome</keyword>
<dbReference type="Gene3D" id="1.10.3380.10">
    <property type="entry name" value="Sec63 N-terminal domain-like domain"/>
    <property type="match status" value="2"/>
</dbReference>
<dbReference type="OMA" id="MCSATEF"/>
<dbReference type="InterPro" id="IPR035892">
    <property type="entry name" value="C2_domain_sf"/>
</dbReference>
<dbReference type="FunFam" id="3.40.50.300:FF:000198">
    <property type="entry name" value="Activating signal cointegrator 1 complex subunit"/>
    <property type="match status" value="1"/>
</dbReference>
<dbReference type="SMART" id="SM00490">
    <property type="entry name" value="HELICc"/>
    <property type="match status" value="2"/>
</dbReference>
<keyword evidence="5" id="KW-0547">Nucleotide-binding</keyword>
<keyword evidence="4" id="KW-0677">Repeat</keyword>
<dbReference type="Pfam" id="PF00271">
    <property type="entry name" value="Helicase_C"/>
    <property type="match status" value="2"/>
</dbReference>
<dbReference type="FunFam" id="3.40.50.300:FF:000231">
    <property type="entry name" value="Activating signal cointegrator 1 complex subunit 3"/>
    <property type="match status" value="1"/>
</dbReference>
<dbReference type="SUPFAM" id="SSF158702">
    <property type="entry name" value="Sec63 N-terminal domain-like"/>
    <property type="match status" value="2"/>
</dbReference>
<evidence type="ECO:0000256" key="3">
    <source>
        <dbReference type="ARBA" id="ARBA00022490"/>
    </source>
</evidence>
<evidence type="ECO:0000256" key="9">
    <source>
        <dbReference type="ARBA" id="ARBA00022840"/>
    </source>
</evidence>
<dbReference type="RefSeq" id="XP_008185039.1">
    <property type="nucleotide sequence ID" value="XM_008186817.3"/>
</dbReference>
<protein>
    <recommendedName>
        <fullName evidence="18">Activating signal cointegrator 1 complex subunit 3</fullName>
    </recommendedName>
</protein>
<dbReference type="Proteomes" id="UP000007819">
    <property type="component" value="Chromosome A2"/>
</dbReference>
<dbReference type="KEGG" id="api:100165052"/>
<evidence type="ECO:0000256" key="13">
    <source>
        <dbReference type="ARBA" id="ARBA00054527"/>
    </source>
</evidence>
<dbReference type="GO" id="GO:0016787">
    <property type="term" value="F:hydrolase activity"/>
    <property type="evidence" value="ECO:0007669"/>
    <property type="project" value="UniProtKB-KW"/>
</dbReference>
<dbReference type="EnsemblMetazoa" id="XM_008186817.3">
    <property type="protein sequence ID" value="XP_008185039.1"/>
    <property type="gene ID" value="LOC100165052"/>
</dbReference>
<evidence type="ECO:0000256" key="7">
    <source>
        <dbReference type="ARBA" id="ARBA00022801"/>
    </source>
</evidence>
<dbReference type="PANTHER" id="PTHR47961:SF13">
    <property type="entry name" value="ACTIVATING SIGNAL COINTEGRATOR 1 COMPLEX SUBUNIT 3"/>
    <property type="match status" value="1"/>
</dbReference>
<feature type="domain" description="Helicase ATP-binding" evidence="14">
    <location>
        <begin position="1338"/>
        <end position="1513"/>
    </location>
</feature>
<proteinExistence type="predicted"/>
<dbReference type="InterPro" id="IPR001650">
    <property type="entry name" value="Helicase_C-like"/>
</dbReference>
<dbReference type="InterPro" id="IPR057842">
    <property type="entry name" value="WH_MER3"/>
</dbReference>
<dbReference type="FunFam" id="1.10.3380.10:FF:000002">
    <property type="entry name" value="Activating signal cointegrator 1 complex subunit 3"/>
    <property type="match status" value="1"/>
</dbReference>
<dbReference type="GO" id="GO:0005524">
    <property type="term" value="F:ATP binding"/>
    <property type="evidence" value="ECO:0007669"/>
    <property type="project" value="UniProtKB-KW"/>
</dbReference>
<comment type="subcellular location">
    <subcellularLocation>
        <location evidence="2">Cytoplasm</location>
        <location evidence="2">Cytosol</location>
    </subcellularLocation>
    <subcellularLocation>
        <location evidence="1">Nucleus speckle</location>
    </subcellularLocation>
</comment>
<feature type="domain" description="Helicase ATP-binding" evidence="14">
    <location>
        <begin position="487"/>
        <end position="670"/>
    </location>
</feature>
<dbReference type="Gene3D" id="1.10.150.20">
    <property type="entry name" value="5' to 3' exonuclease, C-terminal subdomain"/>
    <property type="match status" value="1"/>
</dbReference>
<dbReference type="CDD" id="cd18795">
    <property type="entry name" value="SF2_C_Ski2"/>
    <property type="match status" value="2"/>
</dbReference>
<feature type="domain" description="Helicase C-terminal" evidence="15">
    <location>
        <begin position="1546"/>
        <end position="1754"/>
    </location>
</feature>
<sequence>MAKLKAGVHKPIDIGQLPRYTRSFRVYLNSDITEYMEPINIWSYNLSVIKKQKEEEEKIFQKCLTFTELCNVINDTKNDIILKNLNMLYGIAQELSKDEQPEILSSSVLFFFKLFIGVSGLLMKHILELKSMFGKVSNNNADQIYKLVKEVEQLMNDKSLKNLKILWEKLDDHKADNEEDQNKDQNSLVNGVLRYKPNSKWLPPHFAKLPVQDYGSKTSKLFSMAYNEEERINNSSPNFGRTWLLKQITKTSSIDLGVSDEDYYTSIIELLSTQKSDIELQDELFNLLGFTRLTLIETLLKHRKDILKQCLATNEKKSLLSMNLKMEKRPRHMEMITIETEEDKLLRKELRKEEKACQKINRRQDSDSDDEILKMVSKTTSAANVPTFIDPKSRKAPAAQKYPHVYDLNFESKVSSCYIAGESCVIPVGAKRTDHRTHEEVYIPVSKMTQELTVGKELISIKTLDEVGQKAFHGITNLNRIQSVVFDAAYNTNENLLVCAPTGAGKTNVALLTIIHQIKQHIRNNEIHKNEFKIVYVAPMKALAAEMTANFSKRLSSLGISVREFTGDMSLTKTEMLNTQILVTTPEKWDVATRKGTGDIALTSLVKLLIIDEVHLLHGDRGPVLEALVARTLRQVESSQSMIRIVGLSATLPNYKDIARFLRVNLYKGLFYFDGRFRPVPLVQTFIGVRGSKTVKMVQEMDTVCYDKVYDMVQKGHQVMVFVHARNATIKTANVFRELSTQKNHQTAFLPQDSNRIGIAKKAFERCHSKELSELLNSGFSVHHAGLLRSDRNLVEKYFAEGAIKVLVCTATLAWGVNLPAHAVIIKGTEIYDSKHGTFIDLGMLDVLQIFGRAGRPQFDTSGHGMIITPHSKLHKYLSLLTNQIPIESCFVQHLVNNLNAEVVLGTISNVEEAVMWLSYTYLFVRMRINPHVYGISLEEVELDPMLVNKRKEFIISAAMALDRAQMLRYNERTGDLSSTDMGRTASHFYISYDSVEIFNQCLKPFMNMSEILSMISSAKEFDQLKVRDDEVIELETLARKYCHIECQSSAVNVNGKVNILLQTYLARGRAKSFSLISDLVYISQNATRIARALFDMVLRRNNAMMSAKLLEICQMFEMTQWEFESELRQFSDVLPWEIIDKIEQRKLSFSRIREMDAKELGIILRNQNVGAAVKKCAMQLPYIEATESIQPITRTILRINLELFPEFEWNDRFHGKTSVAFWIWIEDPETDMIYHWEQFLITKNQVIRKETQKLIFTIPLVEPLPSQYILHCTSDRWLGTTFTTPLTFQHLIIPHSHASVTDLLELQPLPISALKNQGYQSLYGFTHFNPIQTQIFHCLYHTDNNVLLGAPTGSGKTIAAEIAMFRVFNEQPDAKVVYIAPLKALVRERMKDWKIRLEEKLKKSVVELTGDVTPDIRAISNSSVIVTTPEKWDGVSRSWQTRNYVRQVALVVLDEVHLLGEDRGPVLEIIISRLNFISTHTGQHTRLVALTTALSTAADLAAWLHIGEMGLYNFRPSVRPVPLEVHISGYAGRNYCPRMATMNKPIYQAIRQHSPTQPVMIFVSSRRQTRLTALDLIAYLGGEDNPKQWVRKSDYEMDQIIENIRDPNLKLCLAFGLGLHHAGLQDRDRKVVEELFVNQHIQVLIATSTLAWGVNFPAHFVIVKGTEFYDGKLKRYVDMPITDVLQMMGRAGRPQYDNMGIALIMVHDVKKTFYKKFLYEPFPVESSLLDVLPDHFNAEIVAGTIKTKQDAIEYLTWTYLIQRLMKNPEYYGLHSLEESSINKFLSDLVERCIGTLYSSYCVEIDEDQRTVRPTPLGHISSYYYLQHKTVKTFQERLKGELSMDDLIKVLVDAEEFSLLPVRHNEDLLNTELDKQCPIDVGGRLYECSHTKTLILLQAHFSHLKMPCSDYITDLKSVLDQSIRILQAMIDISAEAGYLVLCLRLVQLMQMIIQARWVTDPPVTTLPDVEKHLIPSQVLPMLCLPHLCNMALKSYKLFEEIMLKTQLEHEEIEKAFKTIIDMPVVEVRLFIHGNWSDSEEVQKKLVENGKRIDILAGLEYTLVVEVKILNRVIPSKAYAPKFSKPKDVGWFMILGSIEQWELIALKRNANNRYRTTSSRLAFNTPTKPGFLNWTFYMMSDCYLGLDQQYEIEFNVI</sequence>
<dbReference type="PROSITE" id="PS51192">
    <property type="entry name" value="HELICASE_ATP_BIND_1"/>
    <property type="match status" value="2"/>
</dbReference>
<dbReference type="CTD" id="41891"/>
<dbReference type="SUPFAM" id="SSF46785">
    <property type="entry name" value="Winged helix' DNA-binding domain"/>
    <property type="match status" value="2"/>
</dbReference>
<dbReference type="InterPro" id="IPR058856">
    <property type="entry name" value="ASCC3_N"/>
</dbReference>
<evidence type="ECO:0000256" key="12">
    <source>
        <dbReference type="ARBA" id="ARBA00023242"/>
    </source>
</evidence>
<dbReference type="PANTHER" id="PTHR47961">
    <property type="entry name" value="DNA POLYMERASE THETA, PUTATIVE (AFU_ORTHOLOGUE AFUA_1G05260)-RELATED"/>
    <property type="match status" value="1"/>
</dbReference>
<feature type="domain" description="Helicase C-terminal" evidence="15">
    <location>
        <begin position="705"/>
        <end position="919"/>
    </location>
</feature>
<keyword evidence="7" id="KW-0378">Hydrolase</keyword>
<evidence type="ECO:0000256" key="11">
    <source>
        <dbReference type="ARBA" id="ARBA00023235"/>
    </source>
</evidence>
<accession>A0A8R2FA84</accession>
<dbReference type="SUPFAM" id="SSF52540">
    <property type="entry name" value="P-loop containing nucleoside triphosphate hydrolases"/>
    <property type="match status" value="4"/>
</dbReference>
<dbReference type="OrthoDB" id="5575at2759"/>
<evidence type="ECO:0000313" key="16">
    <source>
        <dbReference type="EnsemblMetazoa" id="XP_008185039.1"/>
    </source>
</evidence>
<dbReference type="FunFam" id="2.60.40.150:FF:000113">
    <property type="entry name" value="activating signal cointegrator 1 complex subunit 3"/>
    <property type="match status" value="1"/>
</dbReference>
<evidence type="ECO:0000256" key="10">
    <source>
        <dbReference type="ARBA" id="ARBA00023204"/>
    </source>
</evidence>
<evidence type="ECO:0000256" key="4">
    <source>
        <dbReference type="ARBA" id="ARBA00022737"/>
    </source>
</evidence>
<dbReference type="CDD" id="cd18020">
    <property type="entry name" value="DEXHc_ASCC3_1"/>
    <property type="match status" value="1"/>
</dbReference>
<dbReference type="PROSITE" id="PS51194">
    <property type="entry name" value="HELICASE_CTER"/>
    <property type="match status" value="2"/>
</dbReference>
<dbReference type="PIRSF" id="PIRSF039073">
    <property type="entry name" value="BRR2"/>
    <property type="match status" value="1"/>
</dbReference>
<keyword evidence="11" id="KW-0413">Isomerase</keyword>
<dbReference type="FunFam" id="3.40.50.300:FF:000062">
    <property type="entry name" value="U5 small nuclear ribonucleoprotein helicase"/>
    <property type="match status" value="1"/>
</dbReference>
<evidence type="ECO:0000256" key="2">
    <source>
        <dbReference type="ARBA" id="ARBA00004514"/>
    </source>
</evidence>
<dbReference type="InterPro" id="IPR036388">
    <property type="entry name" value="WH-like_DNA-bd_sf"/>
</dbReference>